<dbReference type="CDD" id="cd00090">
    <property type="entry name" value="HTH_ARSR"/>
    <property type="match status" value="1"/>
</dbReference>
<evidence type="ECO:0000313" key="2">
    <source>
        <dbReference type="EMBL" id="CUI17394.1"/>
    </source>
</evidence>
<accession>A0A0U5JFM2</accession>
<dbReference type="InterPro" id="IPR036388">
    <property type="entry name" value="WH-like_DNA-bd_sf"/>
</dbReference>
<dbReference type="Gene3D" id="1.10.10.10">
    <property type="entry name" value="Winged helix-like DNA-binding domain superfamily/Winged helix DNA-binding domain"/>
    <property type="match status" value="1"/>
</dbReference>
<dbReference type="InterPro" id="IPR011991">
    <property type="entry name" value="ArsR-like_HTH"/>
</dbReference>
<dbReference type="PATRIC" id="fig|389348.3.peg.2007"/>
<dbReference type="KEGG" id="pnl:PNK_1787"/>
<dbReference type="EMBL" id="LN879502">
    <property type="protein sequence ID" value="CUI17394.1"/>
    <property type="molecule type" value="Genomic_DNA"/>
</dbReference>
<dbReference type="STRING" id="389348.PNK_1787"/>
<dbReference type="AlphaFoldDB" id="A0A0U5JFM2"/>
<dbReference type="Proteomes" id="UP000069902">
    <property type="component" value="Chromosome cPNK"/>
</dbReference>
<proteinExistence type="predicted"/>
<dbReference type="GO" id="GO:0006355">
    <property type="term" value="P:regulation of DNA-templated transcription"/>
    <property type="evidence" value="ECO:0007669"/>
    <property type="project" value="UniProtKB-ARBA"/>
</dbReference>
<protein>
    <recommendedName>
        <fullName evidence="1">DUF6314 domain-containing protein</fullName>
    </recommendedName>
</protein>
<dbReference type="InParanoid" id="A0A0U5JFM2"/>
<name>A0A0U5JFM2_9BACT</name>
<evidence type="ECO:0000259" key="1">
    <source>
        <dbReference type="Pfam" id="PF19834"/>
    </source>
</evidence>
<dbReference type="Pfam" id="PF19834">
    <property type="entry name" value="DUF6314"/>
    <property type="match status" value="1"/>
</dbReference>
<evidence type="ECO:0000313" key="3">
    <source>
        <dbReference type="Proteomes" id="UP000069902"/>
    </source>
</evidence>
<feature type="domain" description="DUF6314" evidence="1">
    <location>
        <begin position="142"/>
        <end position="263"/>
    </location>
</feature>
<dbReference type="InterPro" id="IPR045632">
    <property type="entry name" value="DUF6314"/>
</dbReference>
<organism evidence="2 3">
    <name type="scientific">Candidatus Protochlamydia naegleriophila</name>
    <dbReference type="NCBI Taxonomy" id="389348"/>
    <lineage>
        <taxon>Bacteria</taxon>
        <taxon>Pseudomonadati</taxon>
        <taxon>Chlamydiota</taxon>
        <taxon>Chlamydiia</taxon>
        <taxon>Parachlamydiales</taxon>
        <taxon>Parachlamydiaceae</taxon>
        <taxon>Candidatus Protochlamydia</taxon>
    </lineage>
</organism>
<dbReference type="InterPro" id="IPR036390">
    <property type="entry name" value="WH_DNA-bd_sf"/>
</dbReference>
<reference evidence="3" key="1">
    <citation type="submission" date="2015-09" db="EMBL/GenBank/DDBJ databases">
        <authorList>
            <person name="Bertelli C."/>
        </authorList>
    </citation>
    <scope>NUCLEOTIDE SEQUENCE [LARGE SCALE GENOMIC DNA]</scope>
    <source>
        <strain evidence="3">KNic</strain>
    </source>
</reference>
<dbReference type="SUPFAM" id="SSF46785">
    <property type="entry name" value="Winged helix' DNA-binding domain"/>
    <property type="match status" value="1"/>
</dbReference>
<gene>
    <name evidence="2" type="ORF">PNK_1787</name>
</gene>
<keyword evidence="3" id="KW-1185">Reference proteome</keyword>
<dbReference type="RefSeq" id="WP_051981673.1">
    <property type="nucleotide sequence ID" value="NZ_LN879502.1"/>
</dbReference>
<sequence>MLEVLCGNKTVEKILIFLFVNGKCYGTQLHRLLKIALTPIQKALLRLEKGNLIVSHYEGKTRLYQFNPTYPLLHELELLLKKAYTLLPANEKKEYYVGKDVYALQPGQQAHNLQVLLTFWNRLSKVRSLTFHAKNQSKDPHGWNGKGQGEVALTKPTPEVLIFHEKGSWQGKLGEEVSFSNVFRWTLDREACLISLEHLRQGVDHPVFLFHLAPSSSQSLASVDSHLCGGDTYFGQIHADRFSLRLNWRVIGPKKNEEIDYYYASDLSK</sequence>